<comment type="subcellular location">
    <subcellularLocation>
        <location evidence="1">Cell membrane</location>
        <topology evidence="1">Multi-pass membrane protein</topology>
    </subcellularLocation>
</comment>
<dbReference type="EMBL" id="QMFY01000015">
    <property type="protein sequence ID" value="RAV98778.1"/>
    <property type="molecule type" value="Genomic_DNA"/>
</dbReference>
<dbReference type="RefSeq" id="WP_112749175.1">
    <property type="nucleotide sequence ID" value="NZ_QMFY01000015.1"/>
</dbReference>
<evidence type="ECO:0008006" key="9">
    <source>
        <dbReference type="Google" id="ProtNLM"/>
    </source>
</evidence>
<feature type="transmembrane region" description="Helical" evidence="6">
    <location>
        <begin position="38"/>
        <end position="59"/>
    </location>
</feature>
<dbReference type="GO" id="GO:0015171">
    <property type="term" value="F:amino acid transmembrane transporter activity"/>
    <property type="evidence" value="ECO:0007669"/>
    <property type="project" value="TreeGrafter"/>
</dbReference>
<keyword evidence="2" id="KW-1003">Cell membrane</keyword>
<evidence type="ECO:0000256" key="3">
    <source>
        <dbReference type="ARBA" id="ARBA00022692"/>
    </source>
</evidence>
<dbReference type="OrthoDB" id="679767at2"/>
<evidence type="ECO:0000313" key="7">
    <source>
        <dbReference type="EMBL" id="RAV98778.1"/>
    </source>
</evidence>
<dbReference type="PANTHER" id="PTHR30086">
    <property type="entry name" value="ARGININE EXPORTER PROTEIN ARGO"/>
    <property type="match status" value="1"/>
</dbReference>
<dbReference type="Pfam" id="PF01810">
    <property type="entry name" value="LysE"/>
    <property type="match status" value="1"/>
</dbReference>
<dbReference type="PANTHER" id="PTHR30086:SF20">
    <property type="entry name" value="ARGININE EXPORTER PROTEIN ARGO-RELATED"/>
    <property type="match status" value="1"/>
</dbReference>
<keyword evidence="5 6" id="KW-0472">Membrane</keyword>
<feature type="transmembrane region" description="Helical" evidence="6">
    <location>
        <begin position="181"/>
        <end position="203"/>
    </location>
</feature>
<keyword evidence="4 6" id="KW-1133">Transmembrane helix</keyword>
<proteinExistence type="predicted"/>
<feature type="transmembrane region" description="Helical" evidence="6">
    <location>
        <begin position="148"/>
        <end position="169"/>
    </location>
</feature>
<evidence type="ECO:0000256" key="2">
    <source>
        <dbReference type="ARBA" id="ARBA00022475"/>
    </source>
</evidence>
<dbReference type="GO" id="GO:0005886">
    <property type="term" value="C:plasma membrane"/>
    <property type="evidence" value="ECO:0007669"/>
    <property type="project" value="UniProtKB-SubCell"/>
</dbReference>
<feature type="transmembrane region" description="Helical" evidence="6">
    <location>
        <begin position="6"/>
        <end position="26"/>
    </location>
</feature>
<keyword evidence="8" id="KW-1185">Reference proteome</keyword>
<keyword evidence="3 6" id="KW-0812">Transmembrane</keyword>
<dbReference type="Proteomes" id="UP000251889">
    <property type="component" value="Unassembled WGS sequence"/>
</dbReference>
<organism evidence="7 8">
    <name type="scientific">Pseudochryseolinea flava</name>
    <dbReference type="NCBI Taxonomy" id="2059302"/>
    <lineage>
        <taxon>Bacteria</taxon>
        <taxon>Pseudomonadati</taxon>
        <taxon>Bacteroidota</taxon>
        <taxon>Cytophagia</taxon>
        <taxon>Cytophagales</taxon>
        <taxon>Fulvivirgaceae</taxon>
        <taxon>Pseudochryseolinea</taxon>
    </lineage>
</organism>
<evidence type="ECO:0000256" key="4">
    <source>
        <dbReference type="ARBA" id="ARBA00022989"/>
    </source>
</evidence>
<evidence type="ECO:0000313" key="8">
    <source>
        <dbReference type="Proteomes" id="UP000251889"/>
    </source>
</evidence>
<name>A0A364XXQ8_9BACT</name>
<dbReference type="InterPro" id="IPR001123">
    <property type="entry name" value="LeuE-type"/>
</dbReference>
<evidence type="ECO:0000256" key="6">
    <source>
        <dbReference type="SAM" id="Phobius"/>
    </source>
</evidence>
<evidence type="ECO:0000256" key="5">
    <source>
        <dbReference type="ARBA" id="ARBA00023136"/>
    </source>
</evidence>
<dbReference type="AlphaFoldDB" id="A0A364XXQ8"/>
<gene>
    <name evidence="7" type="ORF">DQQ10_22435</name>
</gene>
<protein>
    <recommendedName>
        <fullName evidence="9">LysE family translocator</fullName>
    </recommendedName>
</protein>
<feature type="transmembrane region" description="Helical" evidence="6">
    <location>
        <begin position="111"/>
        <end position="136"/>
    </location>
</feature>
<evidence type="ECO:0000256" key="1">
    <source>
        <dbReference type="ARBA" id="ARBA00004651"/>
    </source>
</evidence>
<reference evidence="7 8" key="1">
    <citation type="submission" date="2018-06" db="EMBL/GenBank/DDBJ databases">
        <title>Chryseolinea flavus sp. nov., a member of the phylum Bacteroidetes isolated from soil.</title>
        <authorList>
            <person name="Li Y."/>
            <person name="Wang J."/>
        </authorList>
    </citation>
    <scope>NUCLEOTIDE SEQUENCE [LARGE SCALE GENOMIC DNA]</scope>
    <source>
        <strain evidence="7 8">SDU1-6</strain>
    </source>
</reference>
<comment type="caution">
    <text evidence="7">The sequence shown here is derived from an EMBL/GenBank/DDBJ whole genome shotgun (WGS) entry which is preliminary data.</text>
</comment>
<sequence length="206" mass="22644">MDIISKGVVSGLVLALMIGPVFFTIIQTSIERGFSNGVFVAIGVSVSDAMYILISYFGLTQFLSQPDVRLYMAYVGGAVLMAFGLYYLFVKSRKLGKTDYGSLPAKSWRRLAVKGFIINGLTPTVFFFWLGVVSVATTEFGYRTNAQALTYFATIVGTVFITDVIKAKLADKLRVVMTPRFIQVMNIVLGVVLVVFAGKLILYPEI</sequence>
<accession>A0A364XXQ8</accession>
<feature type="transmembrane region" description="Helical" evidence="6">
    <location>
        <begin position="71"/>
        <end position="90"/>
    </location>
</feature>